<sequence length="276" mass="29613">MNTTNNGDIDLAYETFGAAKGLPLLLIQGASAPMIGWHDEFCAALVARGFHVARFDNRDAGRSSRARKRYTLTEMAADGIAVLDALGWSGAHLAGVSLGGMIAQVMAARHVDRVLSLTSMSSAPDPFVRWDRRTTLAILKFLAATRKKPGGPKAAEEKLLKVFRIFGSTGYPHDEAWIRRIARDGFEHRTDFAAAKRQARAARASGDRTAELAAVEAPTLVIAGEADPVQPVRAGRATADAIPGARLVTYPGMGHDLPRELWPAVIDEIHALAAKG</sequence>
<reference evidence="3" key="1">
    <citation type="journal article" date="2019" name="Int. J. Syst. Evol. Microbiol.">
        <title>The Global Catalogue of Microorganisms (GCM) 10K type strain sequencing project: providing services to taxonomists for standard genome sequencing and annotation.</title>
        <authorList>
            <consortium name="The Broad Institute Genomics Platform"/>
            <consortium name="The Broad Institute Genome Sequencing Center for Infectious Disease"/>
            <person name="Wu L."/>
            <person name="Ma J."/>
        </authorList>
    </citation>
    <scope>NUCLEOTIDE SEQUENCE [LARGE SCALE GENOMIC DNA]</scope>
    <source>
        <strain evidence="3">JCM 14545</strain>
    </source>
</reference>
<dbReference type="Pfam" id="PF00561">
    <property type="entry name" value="Abhydrolase_1"/>
    <property type="match status" value="1"/>
</dbReference>
<dbReference type="InterPro" id="IPR050471">
    <property type="entry name" value="AB_hydrolase"/>
</dbReference>
<comment type="caution">
    <text evidence="2">The sequence shown here is derived from an EMBL/GenBank/DDBJ whole genome shotgun (WGS) entry which is preliminary data.</text>
</comment>
<dbReference type="Proteomes" id="UP001501116">
    <property type="component" value="Unassembled WGS sequence"/>
</dbReference>
<protein>
    <submittedName>
        <fullName evidence="2">Alpha/beta hydrolase</fullName>
    </submittedName>
</protein>
<dbReference type="InterPro" id="IPR000073">
    <property type="entry name" value="AB_hydrolase_1"/>
</dbReference>
<dbReference type="Gene3D" id="3.40.50.1820">
    <property type="entry name" value="alpha/beta hydrolase"/>
    <property type="match status" value="1"/>
</dbReference>
<keyword evidence="2" id="KW-0378">Hydrolase</keyword>
<organism evidence="2 3">
    <name type="scientific">Amycolatopsis minnesotensis</name>
    <dbReference type="NCBI Taxonomy" id="337894"/>
    <lineage>
        <taxon>Bacteria</taxon>
        <taxon>Bacillati</taxon>
        <taxon>Actinomycetota</taxon>
        <taxon>Actinomycetes</taxon>
        <taxon>Pseudonocardiales</taxon>
        <taxon>Pseudonocardiaceae</taxon>
        <taxon>Amycolatopsis</taxon>
    </lineage>
</organism>
<dbReference type="RefSeq" id="WP_344420403.1">
    <property type="nucleotide sequence ID" value="NZ_BAAANN010000014.1"/>
</dbReference>
<feature type="domain" description="AB hydrolase-1" evidence="1">
    <location>
        <begin position="23"/>
        <end position="256"/>
    </location>
</feature>
<gene>
    <name evidence="2" type="ORF">GCM10009754_39400</name>
</gene>
<evidence type="ECO:0000259" key="1">
    <source>
        <dbReference type="Pfam" id="PF00561"/>
    </source>
</evidence>
<dbReference type="SUPFAM" id="SSF53474">
    <property type="entry name" value="alpha/beta-Hydrolases"/>
    <property type="match status" value="1"/>
</dbReference>
<dbReference type="GO" id="GO:0016787">
    <property type="term" value="F:hydrolase activity"/>
    <property type="evidence" value="ECO:0007669"/>
    <property type="project" value="UniProtKB-KW"/>
</dbReference>
<name>A0ABP5CHH0_9PSEU</name>
<evidence type="ECO:0000313" key="2">
    <source>
        <dbReference type="EMBL" id="GAA1963912.1"/>
    </source>
</evidence>
<evidence type="ECO:0000313" key="3">
    <source>
        <dbReference type="Proteomes" id="UP001501116"/>
    </source>
</evidence>
<dbReference type="EMBL" id="BAAANN010000014">
    <property type="protein sequence ID" value="GAA1963912.1"/>
    <property type="molecule type" value="Genomic_DNA"/>
</dbReference>
<dbReference type="PANTHER" id="PTHR43433">
    <property type="entry name" value="HYDROLASE, ALPHA/BETA FOLD FAMILY PROTEIN"/>
    <property type="match status" value="1"/>
</dbReference>
<dbReference type="PANTHER" id="PTHR43433:SF5">
    <property type="entry name" value="AB HYDROLASE-1 DOMAIN-CONTAINING PROTEIN"/>
    <property type="match status" value="1"/>
</dbReference>
<accession>A0ABP5CHH0</accession>
<proteinExistence type="predicted"/>
<keyword evidence="3" id="KW-1185">Reference proteome</keyword>
<dbReference type="InterPro" id="IPR029058">
    <property type="entry name" value="AB_hydrolase_fold"/>
</dbReference>